<proteinExistence type="predicted"/>
<dbReference type="Pfam" id="PF08768">
    <property type="entry name" value="THAP4_heme-bd"/>
    <property type="match status" value="1"/>
</dbReference>
<feature type="compositionally biased region" description="Polar residues" evidence="1">
    <location>
        <begin position="206"/>
        <end position="215"/>
    </location>
</feature>
<name>A0ABU1ZUR6_9BURK</name>
<evidence type="ECO:0000313" key="4">
    <source>
        <dbReference type="Proteomes" id="UP001268089"/>
    </source>
</evidence>
<gene>
    <name evidence="3" type="ORF">J2X15_004032</name>
</gene>
<comment type="caution">
    <text evidence="3">The sequence shown here is derived from an EMBL/GenBank/DDBJ whole genome shotgun (WGS) entry which is preliminary data.</text>
</comment>
<dbReference type="InterPro" id="IPR012674">
    <property type="entry name" value="Calycin"/>
</dbReference>
<sequence length="215" mass="23980">MSEYSADIYTEPFPQDVNTLANLGPLRGMAGIWEGMRGLDVKPKADGPRKQAFYERVELQPIDPQTNGPQLLYGLRYHTHITKPDQVKTYHDQVGYWLWEPATGTVIHTLTIPRGQIAMASGQAAADATEFELVATQGLETFGICSAPFLHHAFKTTEFRIKVSIHADGTWSYDEDTVLQILGRDEPFHHTDRNTLHKVAEPTPNPLAQQATQAA</sequence>
<dbReference type="RefSeq" id="WP_310346423.1">
    <property type="nucleotide sequence ID" value="NZ_JAVDXO010000013.1"/>
</dbReference>
<feature type="domain" description="THAP4-like heme-binding" evidence="2">
    <location>
        <begin position="22"/>
        <end position="198"/>
    </location>
</feature>
<dbReference type="InterPro" id="IPR014878">
    <property type="entry name" value="THAP4-like_heme-bd"/>
</dbReference>
<accession>A0ABU1ZUR6</accession>
<evidence type="ECO:0000259" key="2">
    <source>
        <dbReference type="Pfam" id="PF08768"/>
    </source>
</evidence>
<protein>
    <recommendedName>
        <fullName evidence="2">THAP4-like heme-binding domain-containing protein</fullName>
    </recommendedName>
</protein>
<reference evidence="3 4" key="1">
    <citation type="submission" date="2023-07" db="EMBL/GenBank/DDBJ databases">
        <title>Sorghum-associated microbial communities from plants grown in Nebraska, USA.</title>
        <authorList>
            <person name="Schachtman D."/>
        </authorList>
    </citation>
    <scope>NUCLEOTIDE SEQUENCE [LARGE SCALE GENOMIC DNA]</scope>
    <source>
        <strain evidence="3 4">BE308</strain>
    </source>
</reference>
<evidence type="ECO:0000256" key="1">
    <source>
        <dbReference type="SAM" id="MobiDB-lite"/>
    </source>
</evidence>
<keyword evidence="4" id="KW-1185">Reference proteome</keyword>
<dbReference type="SUPFAM" id="SSF50814">
    <property type="entry name" value="Lipocalins"/>
    <property type="match status" value="1"/>
</dbReference>
<dbReference type="Proteomes" id="UP001268089">
    <property type="component" value="Unassembled WGS sequence"/>
</dbReference>
<dbReference type="Gene3D" id="2.40.128.20">
    <property type="match status" value="1"/>
</dbReference>
<organism evidence="3 4">
    <name type="scientific">Rhodoferax saidenbachensis</name>
    <dbReference type="NCBI Taxonomy" id="1484693"/>
    <lineage>
        <taxon>Bacteria</taxon>
        <taxon>Pseudomonadati</taxon>
        <taxon>Pseudomonadota</taxon>
        <taxon>Betaproteobacteria</taxon>
        <taxon>Burkholderiales</taxon>
        <taxon>Comamonadaceae</taxon>
        <taxon>Rhodoferax</taxon>
    </lineage>
</organism>
<dbReference type="EMBL" id="JAVDXO010000013">
    <property type="protein sequence ID" value="MDR7308711.1"/>
    <property type="molecule type" value="Genomic_DNA"/>
</dbReference>
<feature type="region of interest" description="Disordered" evidence="1">
    <location>
        <begin position="196"/>
        <end position="215"/>
    </location>
</feature>
<dbReference type="InterPro" id="IPR014602">
    <property type="entry name" value="UCP036226"/>
</dbReference>
<evidence type="ECO:0000313" key="3">
    <source>
        <dbReference type="EMBL" id="MDR7308711.1"/>
    </source>
</evidence>
<dbReference type="PIRSF" id="PIRSF036226">
    <property type="entry name" value="UCP036226"/>
    <property type="match status" value="1"/>
</dbReference>